<dbReference type="EMBL" id="VCPC01000002">
    <property type="protein sequence ID" value="TMV12813.1"/>
    <property type="molecule type" value="Genomic_DNA"/>
</dbReference>
<dbReference type="SUPFAM" id="SSF51316">
    <property type="entry name" value="Mss4-like"/>
    <property type="match status" value="1"/>
</dbReference>
<keyword evidence="2" id="KW-1185">Reference proteome</keyword>
<evidence type="ECO:0008006" key="3">
    <source>
        <dbReference type="Google" id="ProtNLM"/>
    </source>
</evidence>
<dbReference type="Gene3D" id="2.170.150.70">
    <property type="match status" value="1"/>
</dbReference>
<gene>
    <name evidence="1" type="ORF">FGK64_08385</name>
</gene>
<proteinExistence type="predicted"/>
<protein>
    <recommendedName>
        <fullName evidence="3">CENP-V/GFA domain-containing protein</fullName>
    </recommendedName>
</protein>
<dbReference type="Pfam" id="PF19648">
    <property type="entry name" value="DUF6151"/>
    <property type="match status" value="1"/>
</dbReference>
<organism evidence="1 2">
    <name type="scientific">Arenibacterium halophilum</name>
    <dbReference type="NCBI Taxonomy" id="2583821"/>
    <lineage>
        <taxon>Bacteria</taxon>
        <taxon>Pseudomonadati</taxon>
        <taxon>Pseudomonadota</taxon>
        <taxon>Alphaproteobacteria</taxon>
        <taxon>Rhodobacterales</taxon>
        <taxon>Paracoccaceae</taxon>
        <taxon>Arenibacterium</taxon>
    </lineage>
</organism>
<comment type="caution">
    <text evidence="1">The sequence shown here is derived from an EMBL/GenBank/DDBJ whole genome shotgun (WGS) entry which is preliminary data.</text>
</comment>
<dbReference type="RefSeq" id="WP_138863368.1">
    <property type="nucleotide sequence ID" value="NZ_VCPC01000002.1"/>
</dbReference>
<dbReference type="InterPro" id="IPR046149">
    <property type="entry name" value="DUF6151"/>
</dbReference>
<reference evidence="1 2" key="1">
    <citation type="submission" date="2019-05" db="EMBL/GenBank/DDBJ databases">
        <title>Marivita sp. nov. isolated from sea sediment.</title>
        <authorList>
            <person name="Kim W."/>
        </authorList>
    </citation>
    <scope>NUCLEOTIDE SEQUENCE [LARGE SCALE GENOMIC DNA]</scope>
    <source>
        <strain evidence="1 2">CAU 1492</strain>
    </source>
</reference>
<name>A0ABY2X9Y5_9RHOB</name>
<evidence type="ECO:0000313" key="1">
    <source>
        <dbReference type="EMBL" id="TMV12813.1"/>
    </source>
</evidence>
<evidence type="ECO:0000313" key="2">
    <source>
        <dbReference type="Proteomes" id="UP001191082"/>
    </source>
</evidence>
<sequence length="180" mass="19552">MAGVAFGCACGAVSGRVDPCTRHSGTHVQCFCTDCRRADLHLDQPDPANSGVGLFITTADTVSFATGVDQLACFQMSRSGPLRWYAACCTTPLFNTSPKRQFPFVAVHVGRLVDRDVLGPVKLRTFRPSGNGRSRHSGNPIAFFQVVGRVISARVTGRWRKTPFFDNVSGRPIIAPQRVI</sequence>
<dbReference type="InterPro" id="IPR011057">
    <property type="entry name" value="Mss4-like_sf"/>
</dbReference>
<accession>A0ABY2X9Y5</accession>
<dbReference type="Proteomes" id="UP001191082">
    <property type="component" value="Unassembled WGS sequence"/>
</dbReference>